<organism evidence="5 6">
    <name type="scientific">Winogradskyella sediminis</name>
    <dbReference type="NCBI Taxonomy" id="1382466"/>
    <lineage>
        <taxon>Bacteria</taxon>
        <taxon>Pseudomonadati</taxon>
        <taxon>Bacteroidota</taxon>
        <taxon>Flavobacteriia</taxon>
        <taxon>Flavobacteriales</taxon>
        <taxon>Flavobacteriaceae</taxon>
        <taxon>Winogradskyella</taxon>
    </lineage>
</organism>
<comment type="pathway">
    <text evidence="1">Metabolic intermediate biosynthesis; chorismate biosynthesis; chorismate from D-erythrose 4-phosphate and phosphoenolpyruvate: step 4/7.</text>
</comment>
<dbReference type="InterPro" id="IPR013708">
    <property type="entry name" value="Shikimate_DH-bd_N"/>
</dbReference>
<dbReference type="InterPro" id="IPR022893">
    <property type="entry name" value="Shikimate_DH_fam"/>
</dbReference>
<dbReference type="AlphaFoldDB" id="A0A1H1NJC9"/>
<keyword evidence="3" id="KW-0028">Amino-acid biosynthesis</keyword>
<dbReference type="Gene3D" id="3.40.50.10860">
    <property type="entry name" value="Leucine Dehydrogenase, chain A, domain 1"/>
    <property type="match status" value="1"/>
</dbReference>
<keyword evidence="6" id="KW-1185">Reference proteome</keyword>
<dbReference type="Gene3D" id="3.40.50.720">
    <property type="entry name" value="NAD(P)-binding Rossmann-like Domain"/>
    <property type="match status" value="1"/>
</dbReference>
<protein>
    <submittedName>
        <fullName evidence="5">Shikimate dehydrogenase</fullName>
    </submittedName>
</protein>
<dbReference type="PANTHER" id="PTHR21089:SF1">
    <property type="entry name" value="BIFUNCTIONAL 3-DEHYDROQUINATE DEHYDRATASE_SHIKIMATE DEHYDROGENASE, CHLOROPLASTIC"/>
    <property type="match status" value="1"/>
</dbReference>
<dbReference type="Proteomes" id="UP000198963">
    <property type="component" value="Chromosome I"/>
</dbReference>
<dbReference type="STRING" id="1249933.SAMN04489797_0621"/>
<keyword evidence="2" id="KW-0560">Oxidoreductase</keyword>
<dbReference type="EMBL" id="LT629774">
    <property type="protein sequence ID" value="SDR99171.1"/>
    <property type="molecule type" value="Genomic_DNA"/>
</dbReference>
<dbReference type="RefSeq" id="WP_092444146.1">
    <property type="nucleotide sequence ID" value="NZ_LT629774.1"/>
</dbReference>
<dbReference type="Pfam" id="PF08501">
    <property type="entry name" value="Shikimate_dh_N"/>
    <property type="match status" value="1"/>
</dbReference>
<sequence length="253" mass="28821">MENAQDKSKYKYGLVGKDISYSFSRGYFKDKFASENLPNSYVNFDLQSIEELTEIINKTSNLKGLNVTIPYKEQVIPLLDKLNKKAKNIGAVNTIRLTKKKKLVGYNTDYYGFKNSIKPHLKSYHKNALILGTGGASKAIAYALKKLNIKYDFVSRTQKENVSFLYSELDRNIISKYTIIINCTPIGTFPNVNECPNIPYDAITNKHILYDLIYNPEQTKFLQCGALKGATTINGLKMLKLQAEKSWEIWNKS</sequence>
<name>A0A1H1NJC9_9FLAO</name>
<dbReference type="GO" id="GO:0019632">
    <property type="term" value="P:shikimate metabolic process"/>
    <property type="evidence" value="ECO:0007669"/>
    <property type="project" value="TreeGrafter"/>
</dbReference>
<dbReference type="GO" id="GO:0004764">
    <property type="term" value="F:shikimate 3-dehydrogenase (NADP+) activity"/>
    <property type="evidence" value="ECO:0007669"/>
    <property type="project" value="InterPro"/>
</dbReference>
<proteinExistence type="predicted"/>
<evidence type="ECO:0000256" key="1">
    <source>
        <dbReference type="ARBA" id="ARBA00004871"/>
    </source>
</evidence>
<evidence type="ECO:0000313" key="5">
    <source>
        <dbReference type="EMBL" id="SDR99171.1"/>
    </source>
</evidence>
<evidence type="ECO:0000256" key="2">
    <source>
        <dbReference type="ARBA" id="ARBA00023002"/>
    </source>
</evidence>
<dbReference type="InterPro" id="IPR046346">
    <property type="entry name" value="Aminoacid_DH-like_N_sf"/>
</dbReference>
<dbReference type="CDD" id="cd01065">
    <property type="entry name" value="NAD_bind_Shikimate_DH"/>
    <property type="match status" value="1"/>
</dbReference>
<dbReference type="SUPFAM" id="SSF51735">
    <property type="entry name" value="NAD(P)-binding Rossmann-fold domains"/>
    <property type="match status" value="1"/>
</dbReference>
<dbReference type="GO" id="GO:0009073">
    <property type="term" value="P:aromatic amino acid family biosynthetic process"/>
    <property type="evidence" value="ECO:0007669"/>
    <property type="project" value="UniProtKB-KW"/>
</dbReference>
<evidence type="ECO:0000259" key="4">
    <source>
        <dbReference type="Pfam" id="PF08501"/>
    </source>
</evidence>
<evidence type="ECO:0000256" key="3">
    <source>
        <dbReference type="ARBA" id="ARBA00023141"/>
    </source>
</evidence>
<reference evidence="5 6" key="1">
    <citation type="submission" date="2016-10" db="EMBL/GenBank/DDBJ databases">
        <authorList>
            <person name="Varghese N."/>
            <person name="Submissions S."/>
        </authorList>
    </citation>
    <scope>NUCLEOTIDE SEQUENCE [LARGE SCALE GENOMIC DNA]</scope>
    <source>
        <strain evidence="5 6">RHA_55</strain>
    </source>
</reference>
<dbReference type="GO" id="GO:0005829">
    <property type="term" value="C:cytosol"/>
    <property type="evidence" value="ECO:0007669"/>
    <property type="project" value="TreeGrafter"/>
</dbReference>
<gene>
    <name evidence="5" type="ORF">SAMN04489797_0621</name>
</gene>
<dbReference type="SUPFAM" id="SSF53223">
    <property type="entry name" value="Aminoacid dehydrogenase-like, N-terminal domain"/>
    <property type="match status" value="1"/>
</dbReference>
<dbReference type="InterPro" id="IPR036291">
    <property type="entry name" value="NAD(P)-bd_dom_sf"/>
</dbReference>
<accession>A0A1H1NJC9</accession>
<dbReference type="GO" id="GO:0009423">
    <property type="term" value="P:chorismate biosynthetic process"/>
    <property type="evidence" value="ECO:0007669"/>
    <property type="project" value="TreeGrafter"/>
</dbReference>
<feature type="domain" description="Shikimate dehydrogenase substrate binding N-terminal" evidence="4">
    <location>
        <begin position="14"/>
        <end position="95"/>
    </location>
</feature>
<keyword evidence="3" id="KW-0057">Aromatic amino acid biosynthesis</keyword>
<evidence type="ECO:0000313" key="6">
    <source>
        <dbReference type="Proteomes" id="UP000198963"/>
    </source>
</evidence>
<dbReference type="PANTHER" id="PTHR21089">
    <property type="entry name" value="SHIKIMATE DEHYDROGENASE"/>
    <property type="match status" value="1"/>
</dbReference>
<dbReference type="GO" id="GO:0050661">
    <property type="term" value="F:NADP binding"/>
    <property type="evidence" value="ECO:0007669"/>
    <property type="project" value="TreeGrafter"/>
</dbReference>